<reference evidence="2" key="1">
    <citation type="submission" date="2014-12" db="EMBL/GenBank/DDBJ databases">
        <title>Insight into the proteome of Arion vulgaris.</title>
        <authorList>
            <person name="Aradska J."/>
            <person name="Bulat T."/>
            <person name="Smidak R."/>
            <person name="Sarate P."/>
            <person name="Gangsoo J."/>
            <person name="Sialana F."/>
            <person name="Bilban M."/>
            <person name="Lubec G."/>
        </authorList>
    </citation>
    <scope>NUCLEOTIDE SEQUENCE</scope>
    <source>
        <tissue evidence="2">Skin</tissue>
    </source>
</reference>
<organism evidence="2">
    <name type="scientific">Arion vulgaris</name>
    <dbReference type="NCBI Taxonomy" id="1028688"/>
    <lineage>
        <taxon>Eukaryota</taxon>
        <taxon>Metazoa</taxon>
        <taxon>Spiralia</taxon>
        <taxon>Lophotrochozoa</taxon>
        <taxon>Mollusca</taxon>
        <taxon>Gastropoda</taxon>
        <taxon>Heterobranchia</taxon>
        <taxon>Euthyneura</taxon>
        <taxon>Panpulmonata</taxon>
        <taxon>Eupulmonata</taxon>
        <taxon>Stylommatophora</taxon>
        <taxon>Helicina</taxon>
        <taxon>Arionoidea</taxon>
        <taxon>Arionidae</taxon>
        <taxon>Arion</taxon>
    </lineage>
</organism>
<gene>
    <name evidence="2" type="primary">ORF165</name>
</gene>
<feature type="non-terminal residue" evidence="2">
    <location>
        <position position="108"/>
    </location>
</feature>
<protein>
    <submittedName>
        <fullName evidence="2">Uncharacterized protein</fullName>
    </submittedName>
</protein>
<proteinExistence type="predicted"/>
<feature type="signal peptide" evidence="1">
    <location>
        <begin position="1"/>
        <end position="23"/>
    </location>
</feature>
<dbReference type="EMBL" id="HACG01000071">
    <property type="protein sequence ID" value="CEK46936.1"/>
    <property type="molecule type" value="Transcribed_RNA"/>
</dbReference>
<evidence type="ECO:0000256" key="1">
    <source>
        <dbReference type="SAM" id="SignalP"/>
    </source>
</evidence>
<evidence type="ECO:0000313" key="2">
    <source>
        <dbReference type="EMBL" id="CEK46936.1"/>
    </source>
</evidence>
<sequence>MNMYGIAMCTVFLLVACFLSVLTSSEVTKSQSKSLTKRATNRNRARSNYVPRFYSKRPFDELASGLVGKRSTYDTNFEEYPSEYLENHPYDEWSGGYTNRRSFDELGS</sequence>
<keyword evidence="1" id="KW-0732">Signal</keyword>
<feature type="chain" id="PRO_5002123425" evidence="1">
    <location>
        <begin position="24"/>
        <end position="108"/>
    </location>
</feature>
<accession>A0A0B6XTZ1</accession>
<name>A0A0B6XTZ1_9EUPU</name>
<dbReference type="AlphaFoldDB" id="A0A0B6XTZ1"/>